<dbReference type="VEuPathDB" id="TriTrypDB:LtaPh_3021201"/>
<accession>A0A640KP68</accession>
<sequence length="96" mass="10493">MTASFVFCCGVANDSGKGSRTYSSCMLRWPPAPYPWRGARQDILVDDRLGPLLFHLLNEVVGKAKLHGHCICGEKPPLQLRHRTGALGDCCPSPTL</sequence>
<reference evidence="1" key="1">
    <citation type="submission" date="2019-11" db="EMBL/GenBank/DDBJ databases">
        <title>Leishmania tarentolae CDS.</title>
        <authorList>
            <person name="Goto Y."/>
            <person name="Yamagishi J."/>
        </authorList>
    </citation>
    <scope>NUCLEOTIDE SEQUENCE [LARGE SCALE GENOMIC DNA]</scope>
    <source>
        <strain evidence="1">Parrot Tar II</strain>
    </source>
</reference>
<gene>
    <name evidence="1" type="ORF">LtaPh_3021201</name>
</gene>
<proteinExistence type="predicted"/>
<organism evidence="1 2">
    <name type="scientific">Leishmania tarentolae</name>
    <name type="common">Sauroleishmania tarentolae</name>
    <dbReference type="NCBI Taxonomy" id="5689"/>
    <lineage>
        <taxon>Eukaryota</taxon>
        <taxon>Discoba</taxon>
        <taxon>Euglenozoa</taxon>
        <taxon>Kinetoplastea</taxon>
        <taxon>Metakinetoplastina</taxon>
        <taxon>Trypanosomatida</taxon>
        <taxon>Trypanosomatidae</taxon>
        <taxon>Leishmaniinae</taxon>
        <taxon>Leishmania</taxon>
        <taxon>lizard Leishmania</taxon>
    </lineage>
</organism>
<keyword evidence="2" id="KW-1185">Reference proteome</keyword>
<comment type="caution">
    <text evidence="1">The sequence shown here is derived from an EMBL/GenBank/DDBJ whole genome shotgun (WGS) entry which is preliminary data.</text>
</comment>
<dbReference type="EMBL" id="BLBS01000043">
    <property type="protein sequence ID" value="GET90814.1"/>
    <property type="molecule type" value="Genomic_DNA"/>
</dbReference>
<protein>
    <submittedName>
        <fullName evidence="1">Alcohol dehydrogenase, putative</fullName>
    </submittedName>
</protein>
<dbReference type="Proteomes" id="UP000419144">
    <property type="component" value="Unassembled WGS sequence"/>
</dbReference>
<evidence type="ECO:0000313" key="2">
    <source>
        <dbReference type="Proteomes" id="UP000419144"/>
    </source>
</evidence>
<name>A0A640KP68_LEITA</name>
<evidence type="ECO:0000313" key="1">
    <source>
        <dbReference type="EMBL" id="GET90814.1"/>
    </source>
</evidence>
<dbReference type="AlphaFoldDB" id="A0A640KP68"/>